<feature type="compositionally biased region" description="Gly residues" evidence="1">
    <location>
        <begin position="63"/>
        <end position="74"/>
    </location>
</feature>
<dbReference type="Proteomes" id="UP000613177">
    <property type="component" value="Unassembled WGS sequence"/>
</dbReference>
<feature type="signal peptide" evidence="2">
    <location>
        <begin position="1"/>
        <end position="20"/>
    </location>
</feature>
<keyword evidence="4" id="KW-1185">Reference proteome</keyword>
<feature type="region of interest" description="Disordered" evidence="1">
    <location>
        <begin position="122"/>
        <end position="157"/>
    </location>
</feature>
<keyword evidence="2" id="KW-0732">Signal</keyword>
<organism evidence="3 4">
    <name type="scientific">Thamnidium elegans</name>
    <dbReference type="NCBI Taxonomy" id="101142"/>
    <lineage>
        <taxon>Eukaryota</taxon>
        <taxon>Fungi</taxon>
        <taxon>Fungi incertae sedis</taxon>
        <taxon>Mucoromycota</taxon>
        <taxon>Mucoromycotina</taxon>
        <taxon>Mucoromycetes</taxon>
        <taxon>Mucorales</taxon>
        <taxon>Mucorineae</taxon>
        <taxon>Mucoraceae</taxon>
        <taxon>Thamnidium</taxon>
    </lineage>
</organism>
<gene>
    <name evidence="3" type="ORF">INT48_008924</name>
</gene>
<dbReference type="AlphaFoldDB" id="A0A8H7SPS0"/>
<feature type="chain" id="PRO_5034109819" evidence="2">
    <location>
        <begin position="21"/>
        <end position="157"/>
    </location>
</feature>
<evidence type="ECO:0000256" key="2">
    <source>
        <dbReference type="SAM" id="SignalP"/>
    </source>
</evidence>
<protein>
    <submittedName>
        <fullName evidence="3">Uncharacterized protein</fullName>
    </submittedName>
</protein>
<comment type="caution">
    <text evidence="3">The sequence shown here is derived from an EMBL/GenBank/DDBJ whole genome shotgun (WGS) entry which is preliminary data.</text>
</comment>
<evidence type="ECO:0000313" key="3">
    <source>
        <dbReference type="EMBL" id="KAG2231898.1"/>
    </source>
</evidence>
<reference evidence="3" key="1">
    <citation type="submission" date="2021-01" db="EMBL/GenBank/DDBJ databases">
        <title>Metabolic potential, ecology and presence of endohyphal bacteria is reflected in genomic diversity of Mucoromycotina.</title>
        <authorList>
            <person name="Muszewska A."/>
            <person name="Okrasinska A."/>
            <person name="Steczkiewicz K."/>
            <person name="Drgas O."/>
            <person name="Orlowska M."/>
            <person name="Perlinska-Lenart U."/>
            <person name="Aleksandrzak-Piekarczyk T."/>
            <person name="Szatraj K."/>
            <person name="Zielenkiewicz U."/>
            <person name="Pilsyk S."/>
            <person name="Malc E."/>
            <person name="Mieczkowski P."/>
            <person name="Kruszewska J.S."/>
            <person name="Biernat P."/>
            <person name="Pawlowska J."/>
        </authorList>
    </citation>
    <scope>NUCLEOTIDE SEQUENCE</scope>
    <source>
        <strain evidence="3">WA0000018081</strain>
    </source>
</reference>
<evidence type="ECO:0000256" key="1">
    <source>
        <dbReference type="SAM" id="MobiDB-lite"/>
    </source>
</evidence>
<feature type="compositionally biased region" description="Basic residues" evidence="1">
    <location>
        <begin position="82"/>
        <end position="94"/>
    </location>
</feature>
<name>A0A8H7SPS0_9FUNG</name>
<sequence>MVRSTILLSAIIACIGSISAIPTPDASLLDVDGGHHIGTDAITLNNVLNDAGSVNNAEVEGNRGNGGGNRGNDGGRPPINRPSRRPRPHRPHRPFRPDVGGDYDHVHGPGCGCMKRDNGIDLAKRGDHKHSPKASHKGHTKHGKATMNKMDSRINMD</sequence>
<accession>A0A8H7SPS0</accession>
<evidence type="ECO:0000313" key="4">
    <source>
        <dbReference type="Proteomes" id="UP000613177"/>
    </source>
</evidence>
<feature type="compositionally biased region" description="Basic residues" evidence="1">
    <location>
        <begin position="126"/>
        <end position="144"/>
    </location>
</feature>
<dbReference type="EMBL" id="JAEPRE010000131">
    <property type="protein sequence ID" value="KAG2231898.1"/>
    <property type="molecule type" value="Genomic_DNA"/>
</dbReference>
<proteinExistence type="predicted"/>
<feature type="region of interest" description="Disordered" evidence="1">
    <location>
        <begin position="55"/>
        <end position="103"/>
    </location>
</feature>